<feature type="transmembrane region" description="Helical" evidence="1">
    <location>
        <begin position="117"/>
        <end position="138"/>
    </location>
</feature>
<dbReference type="AlphaFoldDB" id="A0A1T0CHG4"/>
<organism evidence="2 3">
    <name type="scientific">Lwoffella lincolnii</name>
    <dbReference type="NCBI Taxonomy" id="90241"/>
    <lineage>
        <taxon>Bacteria</taxon>
        <taxon>Pseudomonadati</taxon>
        <taxon>Pseudomonadota</taxon>
        <taxon>Gammaproteobacteria</taxon>
        <taxon>Moraxellales</taxon>
        <taxon>Moraxellaceae</taxon>
        <taxon>Lwoffella</taxon>
    </lineage>
</organism>
<proteinExistence type="predicted"/>
<gene>
    <name evidence="2" type="ORF">B0682_04015</name>
</gene>
<feature type="transmembrane region" description="Helical" evidence="1">
    <location>
        <begin position="9"/>
        <end position="36"/>
    </location>
</feature>
<dbReference type="RefSeq" id="WP_078306780.1">
    <property type="nucleotide sequence ID" value="NZ_CP174475.1"/>
</dbReference>
<comment type="caution">
    <text evidence="2">The sequence shown here is derived from an EMBL/GenBank/DDBJ whole genome shotgun (WGS) entry which is preliminary data.</text>
</comment>
<sequence length="223" mass="24227">MINKLPKWILYGGCLLAFNAGCVNSTALIGFTHLSVSHVTGNVTLFASAFAKQDHMTLLMICAVLLAFLFGSVMSGFIVGRNSLQEGRRYGVALLIEAILLMVSLALFLLHHVAGQIFAAMACGLQNSMVATYSGAVIRTTHLTGLTSDMGSAIGNWLAGRQINKKMLLLQAMIWYSFCGGGVVGVYLYLHYEFLALALPVIIISAVCVAYYVWQYGKLFQQK</sequence>
<protein>
    <submittedName>
        <fullName evidence="2">DUF1275 family protein</fullName>
    </submittedName>
</protein>
<keyword evidence="3" id="KW-1185">Reference proteome</keyword>
<dbReference type="PANTHER" id="PTHR37314:SF4">
    <property type="entry name" value="UPF0700 TRANSMEMBRANE PROTEIN YOAK"/>
    <property type="match status" value="1"/>
</dbReference>
<evidence type="ECO:0000313" key="3">
    <source>
        <dbReference type="Proteomes" id="UP000191094"/>
    </source>
</evidence>
<feature type="transmembrane region" description="Helical" evidence="1">
    <location>
        <begin position="168"/>
        <end position="188"/>
    </location>
</feature>
<dbReference type="Pfam" id="PF06912">
    <property type="entry name" value="DUF1275"/>
    <property type="match status" value="1"/>
</dbReference>
<evidence type="ECO:0000313" key="2">
    <source>
        <dbReference type="EMBL" id="OOS21792.1"/>
    </source>
</evidence>
<keyword evidence="1" id="KW-0472">Membrane</keyword>
<keyword evidence="1" id="KW-1133">Transmembrane helix</keyword>
<reference evidence="2 3" key="1">
    <citation type="submission" date="2017-02" db="EMBL/GenBank/DDBJ databases">
        <title>Draft genome sequence of Moraxella lincolnii CCUG 9405T type strain.</title>
        <authorList>
            <person name="Salva-Serra F."/>
            <person name="Engstrom-Jakobsson H."/>
            <person name="Thorell K."/>
            <person name="Jaen-Luchoro D."/>
            <person name="Gonzales-Siles L."/>
            <person name="Karlsson R."/>
            <person name="Yazdan S."/>
            <person name="Boulund F."/>
            <person name="Johnning A."/>
            <person name="Engstrand L."/>
            <person name="Kristiansson E."/>
            <person name="Moore E."/>
        </authorList>
    </citation>
    <scope>NUCLEOTIDE SEQUENCE [LARGE SCALE GENOMIC DNA]</scope>
    <source>
        <strain evidence="2 3">CCUG 9405</strain>
    </source>
</reference>
<name>A0A1T0CHG4_9GAMM</name>
<dbReference type="EMBL" id="MUYT01000004">
    <property type="protein sequence ID" value="OOS21792.1"/>
    <property type="molecule type" value="Genomic_DNA"/>
</dbReference>
<dbReference type="PANTHER" id="PTHR37314">
    <property type="entry name" value="SLR0142 PROTEIN"/>
    <property type="match status" value="1"/>
</dbReference>
<feature type="transmembrane region" description="Helical" evidence="1">
    <location>
        <begin position="194"/>
        <end position="214"/>
    </location>
</feature>
<dbReference type="STRING" id="90241.B0682_04015"/>
<accession>A0A1T0CHG4</accession>
<feature type="transmembrane region" description="Helical" evidence="1">
    <location>
        <begin position="56"/>
        <end position="79"/>
    </location>
</feature>
<evidence type="ECO:0000256" key="1">
    <source>
        <dbReference type="SAM" id="Phobius"/>
    </source>
</evidence>
<dbReference type="InterPro" id="IPR010699">
    <property type="entry name" value="DUF1275"/>
</dbReference>
<feature type="transmembrane region" description="Helical" evidence="1">
    <location>
        <begin position="91"/>
        <end position="111"/>
    </location>
</feature>
<dbReference type="OrthoDB" id="270162at2"/>
<dbReference type="Proteomes" id="UP000191094">
    <property type="component" value="Unassembled WGS sequence"/>
</dbReference>
<keyword evidence="1" id="KW-0812">Transmembrane</keyword>